<dbReference type="Gene3D" id="4.10.400.10">
    <property type="entry name" value="Low-density Lipoprotein Receptor"/>
    <property type="match status" value="3"/>
</dbReference>
<dbReference type="OrthoDB" id="10063075at2759"/>
<gene>
    <name evidence="9" type="ORF">RF11_13617</name>
</gene>
<dbReference type="InterPro" id="IPR036055">
    <property type="entry name" value="LDL_receptor-like_sf"/>
</dbReference>
<keyword evidence="4" id="KW-0677">Repeat</keyword>
<keyword evidence="6" id="KW-0472">Membrane</keyword>
<proteinExistence type="predicted"/>
<evidence type="ECO:0000256" key="3">
    <source>
        <dbReference type="ARBA" id="ARBA00022692"/>
    </source>
</evidence>
<evidence type="ECO:0000256" key="8">
    <source>
        <dbReference type="PROSITE-ProRule" id="PRU00124"/>
    </source>
</evidence>
<evidence type="ECO:0000256" key="1">
    <source>
        <dbReference type="ARBA" id="ARBA00004167"/>
    </source>
</evidence>
<keyword evidence="5" id="KW-1133">Transmembrane helix</keyword>
<organism evidence="9 10">
    <name type="scientific">Thelohanellus kitauei</name>
    <name type="common">Myxosporean</name>
    <dbReference type="NCBI Taxonomy" id="669202"/>
    <lineage>
        <taxon>Eukaryota</taxon>
        <taxon>Metazoa</taxon>
        <taxon>Cnidaria</taxon>
        <taxon>Myxozoa</taxon>
        <taxon>Myxosporea</taxon>
        <taxon>Bivalvulida</taxon>
        <taxon>Platysporina</taxon>
        <taxon>Myxobolidae</taxon>
        <taxon>Thelohanellus</taxon>
    </lineage>
</organism>
<dbReference type="PROSITE" id="PS01209">
    <property type="entry name" value="LDLRA_1"/>
    <property type="match status" value="1"/>
</dbReference>
<dbReference type="GO" id="GO:0016192">
    <property type="term" value="P:vesicle-mediated transport"/>
    <property type="evidence" value="ECO:0007669"/>
    <property type="project" value="UniProtKB-ARBA"/>
</dbReference>
<name>A0A0C2JB21_THEKT</name>
<dbReference type="SUPFAM" id="SSF57424">
    <property type="entry name" value="LDL receptor-like module"/>
    <property type="match status" value="3"/>
</dbReference>
<comment type="caution">
    <text evidence="8">Lacks conserved residue(s) required for the propagation of feature annotation.</text>
</comment>
<comment type="subcellular location">
    <subcellularLocation>
        <location evidence="2">Endomembrane system</location>
    </subcellularLocation>
    <subcellularLocation>
        <location evidence="1">Membrane</location>
        <topology evidence="1">Single-pass membrane protein</topology>
    </subcellularLocation>
</comment>
<dbReference type="InterPro" id="IPR023415">
    <property type="entry name" value="LDLR_class-A_CS"/>
</dbReference>
<dbReference type="CDD" id="cd00112">
    <property type="entry name" value="LDLa"/>
    <property type="match status" value="3"/>
</dbReference>
<evidence type="ECO:0000256" key="7">
    <source>
        <dbReference type="ARBA" id="ARBA00023157"/>
    </source>
</evidence>
<comment type="caution">
    <text evidence="9">The sequence shown here is derived from an EMBL/GenBank/DDBJ whole genome shotgun (WGS) entry which is preliminary data.</text>
</comment>
<dbReference type="PRINTS" id="PR00261">
    <property type="entry name" value="LDLRECEPTOR"/>
</dbReference>
<dbReference type="GO" id="GO:0012505">
    <property type="term" value="C:endomembrane system"/>
    <property type="evidence" value="ECO:0007669"/>
    <property type="project" value="UniProtKB-SubCell"/>
</dbReference>
<protein>
    <submittedName>
        <fullName evidence="9">Uncharacterized protein</fullName>
    </submittedName>
</protein>
<evidence type="ECO:0000256" key="2">
    <source>
        <dbReference type="ARBA" id="ARBA00004308"/>
    </source>
</evidence>
<feature type="disulfide bond" evidence="8">
    <location>
        <begin position="118"/>
        <end position="136"/>
    </location>
</feature>
<reference evidence="9 10" key="1">
    <citation type="journal article" date="2014" name="Genome Biol. Evol.">
        <title>The genome of the myxosporean Thelohanellus kitauei shows adaptations to nutrient acquisition within its fish host.</title>
        <authorList>
            <person name="Yang Y."/>
            <person name="Xiong J."/>
            <person name="Zhou Z."/>
            <person name="Huo F."/>
            <person name="Miao W."/>
            <person name="Ran C."/>
            <person name="Liu Y."/>
            <person name="Zhang J."/>
            <person name="Feng J."/>
            <person name="Wang M."/>
            <person name="Wang M."/>
            <person name="Wang L."/>
            <person name="Yao B."/>
        </authorList>
    </citation>
    <scope>NUCLEOTIDE SEQUENCE [LARGE SCALE GENOMIC DNA]</scope>
    <source>
        <strain evidence="9">Wuqing</strain>
    </source>
</reference>
<keyword evidence="3" id="KW-0812">Transmembrane</keyword>
<keyword evidence="7 8" id="KW-1015">Disulfide bond</keyword>
<evidence type="ECO:0000313" key="10">
    <source>
        <dbReference type="Proteomes" id="UP000031668"/>
    </source>
</evidence>
<dbReference type="Proteomes" id="UP000031668">
    <property type="component" value="Unassembled WGS sequence"/>
</dbReference>
<accession>A0A0C2JB21</accession>
<sequence>MKLNKLTQMCECQEQKNTCSSKFVDLKMSAGLTSISAKTINEHEIYCLADKTCLNENLLCNGFNDCSDGMDEFECEKRITYYLKSFHDERCIPKMKVCDGQNDCGDWNDEKDCLGAYCDDGTCLSQEKLCDDVYHCLDFSDERSCKHSMIFR</sequence>
<keyword evidence="10" id="KW-1185">Reference proteome</keyword>
<evidence type="ECO:0000256" key="5">
    <source>
        <dbReference type="ARBA" id="ARBA00022989"/>
    </source>
</evidence>
<dbReference type="EMBL" id="JWZT01003547">
    <property type="protein sequence ID" value="KII66383.1"/>
    <property type="molecule type" value="Genomic_DNA"/>
</dbReference>
<feature type="disulfide bond" evidence="8">
    <location>
        <begin position="98"/>
        <end position="113"/>
    </location>
</feature>
<dbReference type="GO" id="GO:0005886">
    <property type="term" value="C:plasma membrane"/>
    <property type="evidence" value="ECO:0007669"/>
    <property type="project" value="TreeGrafter"/>
</dbReference>
<feature type="disulfide bond" evidence="8">
    <location>
        <begin position="130"/>
        <end position="145"/>
    </location>
</feature>
<evidence type="ECO:0000256" key="4">
    <source>
        <dbReference type="ARBA" id="ARBA00022737"/>
    </source>
</evidence>
<dbReference type="PANTHER" id="PTHR24270">
    <property type="entry name" value="LOW-DENSITY LIPOPROTEIN RECEPTOR-RELATED"/>
    <property type="match status" value="1"/>
</dbReference>
<dbReference type="InterPro" id="IPR002172">
    <property type="entry name" value="LDrepeatLR_classA_rpt"/>
</dbReference>
<evidence type="ECO:0000256" key="6">
    <source>
        <dbReference type="ARBA" id="ARBA00023136"/>
    </source>
</evidence>
<evidence type="ECO:0000313" key="9">
    <source>
        <dbReference type="EMBL" id="KII66383.1"/>
    </source>
</evidence>
<dbReference type="PROSITE" id="PS50068">
    <property type="entry name" value="LDLRA_2"/>
    <property type="match status" value="2"/>
</dbReference>
<dbReference type="SMART" id="SM00192">
    <property type="entry name" value="LDLa"/>
    <property type="match status" value="3"/>
</dbReference>
<dbReference type="AlphaFoldDB" id="A0A0C2JB21"/>
<dbReference type="Pfam" id="PF00057">
    <property type="entry name" value="Ldl_recept_a"/>
    <property type="match status" value="2"/>
</dbReference>
<dbReference type="InterPro" id="IPR050685">
    <property type="entry name" value="LDLR"/>
</dbReference>